<dbReference type="Gene3D" id="2.160.20.10">
    <property type="entry name" value="Single-stranded right-handed beta-helix, Pectin lyase-like"/>
    <property type="match status" value="2"/>
</dbReference>
<evidence type="ECO:0000256" key="1">
    <source>
        <dbReference type="ARBA" id="ARBA00004906"/>
    </source>
</evidence>
<comment type="caution">
    <text evidence="5">The sequence shown here is derived from an EMBL/GenBank/DDBJ whole genome shotgun (WGS) entry which is preliminary data.</text>
</comment>
<sequence length="419" mass="45339">MLKEKFSGIKTNAIIAASVLLIFLAGCSSPPAVSVPTFSGEELVFTCGTLDKKGGHYKLGNDLELGGIARVKINNTCLIIAMDDITVDCDYKKISADNPMEGRGILASSVSNVTIKNCSIEGYGTTTTGTIDPRGSGAAFYGNGIRFESVTNGKIMGSKTKSNSSGIRIVGGNDNELLNNEVNDGIAITTGVNNTISNNKIGSGGISVSEGRDNRITKNEMTNGGGIRLTATSSNFVSENTISKTEGAMSLYASNKNQITKNSIVDTVEVGLKIESSEDNSFSENEIQFNGQEGMVVSGTSKNNKFRKNKICGNFSSRTNPLRFCKNTPSINQDVCKDEEYYLAGQIDYCERNPQYFTCNFQIADFSCSEAQIDMGGNQWNIGDENLCGLTRSSKCQDIEQEPKDLFEEYRKKREIATR</sequence>
<dbReference type="InterPro" id="IPR012334">
    <property type="entry name" value="Pectin_lyas_fold"/>
</dbReference>
<dbReference type="InterPro" id="IPR011050">
    <property type="entry name" value="Pectin_lyase_fold/virulence"/>
</dbReference>
<comment type="pathway">
    <text evidence="1">Protein modification; protein ubiquitination.</text>
</comment>
<dbReference type="SUPFAM" id="SSF51126">
    <property type="entry name" value="Pectin lyase-like"/>
    <property type="match status" value="1"/>
</dbReference>
<gene>
    <name evidence="5" type="ORF">HY544_03990</name>
</gene>
<dbReference type="EMBL" id="JACQPB010000039">
    <property type="protein sequence ID" value="MBI4210639.1"/>
    <property type="molecule type" value="Genomic_DNA"/>
</dbReference>
<dbReference type="InterPro" id="IPR022441">
    <property type="entry name" value="Para_beta_helix_rpt-2"/>
</dbReference>
<protein>
    <submittedName>
        <fullName evidence="5">Right-handed parallel beta-helix repeat-containing protein</fullName>
    </submittedName>
</protein>
<dbReference type="PROSITE" id="PS51257">
    <property type="entry name" value="PROKAR_LIPOPROTEIN"/>
    <property type="match status" value="1"/>
</dbReference>
<dbReference type="Proteomes" id="UP000732298">
    <property type="component" value="Unassembled WGS sequence"/>
</dbReference>
<evidence type="ECO:0000256" key="2">
    <source>
        <dbReference type="ARBA" id="ARBA00022737"/>
    </source>
</evidence>
<evidence type="ECO:0000259" key="4">
    <source>
        <dbReference type="Pfam" id="PF05048"/>
    </source>
</evidence>
<dbReference type="NCBIfam" id="TIGR03804">
    <property type="entry name" value="para_beta_helix"/>
    <property type="match status" value="1"/>
</dbReference>
<dbReference type="InterPro" id="IPR051550">
    <property type="entry name" value="SCF-Subunits/Alg-Epimerases"/>
</dbReference>
<evidence type="ECO:0000256" key="3">
    <source>
        <dbReference type="ARBA" id="ARBA00022786"/>
    </source>
</evidence>
<keyword evidence="2" id="KW-0677">Repeat</keyword>
<name>A0A8T3YR63_9ARCH</name>
<evidence type="ECO:0000313" key="6">
    <source>
        <dbReference type="Proteomes" id="UP000732298"/>
    </source>
</evidence>
<feature type="domain" description="Periplasmic copper-binding protein NosD beta helix" evidence="4">
    <location>
        <begin position="182"/>
        <end position="315"/>
    </location>
</feature>
<evidence type="ECO:0000313" key="5">
    <source>
        <dbReference type="EMBL" id="MBI4210639.1"/>
    </source>
</evidence>
<keyword evidence="3" id="KW-0833">Ubl conjugation pathway</keyword>
<organism evidence="5 6">
    <name type="scientific">Candidatus Iainarchaeum sp</name>
    <dbReference type="NCBI Taxonomy" id="3101447"/>
    <lineage>
        <taxon>Archaea</taxon>
        <taxon>Candidatus Iainarchaeota</taxon>
        <taxon>Candidatus Iainarchaeia</taxon>
        <taxon>Candidatus Iainarchaeales</taxon>
        <taxon>Candidatus Iainarchaeaceae</taxon>
        <taxon>Candidatus Iainarchaeum</taxon>
    </lineage>
</organism>
<dbReference type="Pfam" id="PF05048">
    <property type="entry name" value="NosD"/>
    <property type="match status" value="1"/>
</dbReference>
<dbReference type="PANTHER" id="PTHR22990:SF15">
    <property type="entry name" value="F-BOX ONLY PROTEIN 10"/>
    <property type="match status" value="1"/>
</dbReference>
<proteinExistence type="predicted"/>
<dbReference type="InterPro" id="IPR007742">
    <property type="entry name" value="NosD_dom"/>
</dbReference>
<reference evidence="5" key="1">
    <citation type="submission" date="2020-07" db="EMBL/GenBank/DDBJ databases">
        <title>Huge and variable diversity of episymbiotic CPR bacteria and DPANN archaea in groundwater ecosystems.</title>
        <authorList>
            <person name="He C.Y."/>
            <person name="Keren R."/>
            <person name="Whittaker M."/>
            <person name="Farag I.F."/>
            <person name="Doudna J."/>
            <person name="Cate J.H.D."/>
            <person name="Banfield J.F."/>
        </authorList>
    </citation>
    <scope>NUCLEOTIDE SEQUENCE</scope>
    <source>
        <strain evidence="5">NC_groundwater_1296_Ag_S-0.2um_52_80</strain>
    </source>
</reference>
<dbReference type="SMART" id="SM00710">
    <property type="entry name" value="PbH1"/>
    <property type="match status" value="7"/>
</dbReference>
<accession>A0A8T3YR63</accession>
<dbReference type="AlphaFoldDB" id="A0A8T3YR63"/>
<dbReference type="InterPro" id="IPR006626">
    <property type="entry name" value="PbH1"/>
</dbReference>
<dbReference type="PANTHER" id="PTHR22990">
    <property type="entry name" value="F-BOX ONLY PROTEIN"/>
    <property type="match status" value="1"/>
</dbReference>